<feature type="domain" description="GH15-like" evidence="2">
    <location>
        <begin position="302"/>
        <end position="611"/>
    </location>
</feature>
<dbReference type="Gene3D" id="1.50.10.10">
    <property type="match status" value="1"/>
</dbReference>
<dbReference type="Pfam" id="PF09985">
    <property type="entry name" value="Glucodextran_C"/>
    <property type="match status" value="1"/>
</dbReference>
<evidence type="ECO:0000259" key="2">
    <source>
        <dbReference type="Pfam" id="PF00723"/>
    </source>
</evidence>
<dbReference type="InterPro" id="IPR019248">
    <property type="entry name" value="Glucodextran_C"/>
</dbReference>
<keyword evidence="1" id="KW-0732">Signal</keyword>
<evidence type="ECO:0000259" key="4">
    <source>
        <dbReference type="Pfam" id="PF09985"/>
    </source>
</evidence>
<gene>
    <name evidence="5" type="ORF">ACFFH7_19045</name>
</gene>
<dbReference type="Gene3D" id="2.70.98.10">
    <property type="match status" value="1"/>
</dbReference>
<sequence length="1048" mass="109176">MLKALAPVILASMVATALPAVADPVTPGSPGITAYFDTGRKDCLGTARNTRSKVWYTVADGVLSDVYEPTIDNTDVGTLQYVVTDGRSFTDLQTRDTTYTVRADRTGMVCTVTSTSAKHRYRLTTTYITDPLRDSVVMHTTVDGPPNLHVYARLDAHVNGNSGDSAAVVDGVPVLYDQDTVSTATNRDYAVPTYIALAATSTRAATVGYAGTASDGLTQLDANHSITRYSSATNGHVTATTDVTARDFTLALGFGRDQNQAVGTARASARSWFDRMSDDYADGWRDYDSDLAPGTLPLDANVLKASEDKTFPGAVVASLASPWGQAVKADKPTYFGSYREVFARDAYEAFTGFLAAGDKSTARAIATFLLAKQQLPTGELPRNSLVNGKIAPDTGGDQLDETAYPILMAQLTGLDDNSLWTQHIKPAADYLLAHGPSFGVERWEEQSGYSPSTIAAEIAGLVAASVLADQHDDHADARIYRAAADDFQRNVKSWTVTTTGPYGPSYFVRLTKNGDPNSAVSYNLGNGGPTADQRAVVDGGFQELVRLGEISPQDKDFTASLAVLDKQISVRTSTGVGYYRYGTSASAGSADGYGDCYQPSQSTCTGQGQPWPTTDTGTGHLWPVLSGERAESALALGDRHGAKSLLDSMFGSASGVGLVPEQEWENPDLPASPYGTDPTVASIGFANGHAAGSASPLTWAQAQRLRLAADLRAGHVLDRPSATTDRYVSHAAPGKVDVTVSAVASGASASVTGKTVPGADVSVQALATDTAGKAATVATTAGADGSYAVTVPLGFGSNSITVGVSAAGNRTGYAHTTVTGDLVGGTTVLDTADPANDDNGPGTFQYPTAPDFAAGSFDITRFQAITLGDTVYLRTTLRNLVPTFGNTMGAQLLDVFVGAPGKPTSTAAPFPSRNYQVSPWSQRIELQGFASPAWLDAAGHQVGTPTAAVASVDTKTITVALPKAAFGEPGPGWTFSVVLTGQDGFSPDQARAFAPTPAGYQFGICPPGGSAPICAIDPATAPKAMDTVPASQLDPTKGQVVINAVTVP</sequence>
<feature type="chain" id="PRO_5046672941" evidence="1">
    <location>
        <begin position="23"/>
        <end position="1048"/>
    </location>
</feature>
<dbReference type="EMBL" id="JBHLUD010000006">
    <property type="protein sequence ID" value="MFC0543607.1"/>
    <property type="molecule type" value="Genomic_DNA"/>
</dbReference>
<evidence type="ECO:0000259" key="3">
    <source>
        <dbReference type="Pfam" id="PF09137"/>
    </source>
</evidence>
<dbReference type="PANTHER" id="PTHR31616">
    <property type="entry name" value="TREHALASE"/>
    <property type="match status" value="1"/>
</dbReference>
<dbReference type="InterPro" id="IPR014718">
    <property type="entry name" value="GH-type_carb-bd"/>
</dbReference>
<dbReference type="Gene3D" id="2.60.40.1190">
    <property type="match status" value="1"/>
</dbReference>
<dbReference type="SUPFAM" id="SSF49344">
    <property type="entry name" value="CBD9-like"/>
    <property type="match status" value="1"/>
</dbReference>
<evidence type="ECO:0000313" key="5">
    <source>
        <dbReference type="EMBL" id="MFC0543607.1"/>
    </source>
</evidence>
<dbReference type="SUPFAM" id="SSF74650">
    <property type="entry name" value="Galactose mutarotase-like"/>
    <property type="match status" value="1"/>
</dbReference>
<dbReference type="InterPro" id="IPR011013">
    <property type="entry name" value="Gal_mutarotase_sf_dom"/>
</dbReference>
<dbReference type="Pfam" id="PF09137">
    <property type="entry name" value="Glucodextran_N"/>
    <property type="match status" value="1"/>
</dbReference>
<dbReference type="InterPro" id="IPR011613">
    <property type="entry name" value="GH15-like"/>
</dbReference>
<accession>A0ABV6MTN2</accession>
<dbReference type="InterPro" id="IPR008928">
    <property type="entry name" value="6-hairpin_glycosidase_sf"/>
</dbReference>
<organism evidence="5 6">
    <name type="scientific">Kutzneria chonburiensis</name>
    <dbReference type="NCBI Taxonomy" id="1483604"/>
    <lineage>
        <taxon>Bacteria</taxon>
        <taxon>Bacillati</taxon>
        <taxon>Actinomycetota</taxon>
        <taxon>Actinomycetes</taxon>
        <taxon>Pseudonocardiales</taxon>
        <taxon>Pseudonocardiaceae</taxon>
        <taxon>Kutzneria</taxon>
    </lineage>
</organism>
<name>A0ABV6MTN2_9PSEU</name>
<dbReference type="CDD" id="cd07430">
    <property type="entry name" value="GH15_N"/>
    <property type="match status" value="1"/>
</dbReference>
<proteinExistence type="predicted"/>
<dbReference type="InterPro" id="IPR012341">
    <property type="entry name" value="6hp_glycosidase-like_sf"/>
</dbReference>
<protein>
    <submittedName>
        <fullName evidence="5">Glucodextranase DOMON-like domain-containing protein</fullName>
    </submittedName>
</protein>
<dbReference type="Proteomes" id="UP001589810">
    <property type="component" value="Unassembled WGS sequence"/>
</dbReference>
<feature type="domain" description="Glucodextranase N-terminal" evidence="3">
    <location>
        <begin position="27"/>
        <end position="288"/>
    </location>
</feature>
<dbReference type="Pfam" id="PF00723">
    <property type="entry name" value="Glyco_hydro_15"/>
    <property type="match status" value="1"/>
</dbReference>
<feature type="domain" description="Glucodextranase-like C-terminal" evidence="4">
    <location>
        <begin position="829"/>
        <end position="1030"/>
    </location>
</feature>
<dbReference type="CDD" id="cd09626">
    <property type="entry name" value="DOMON_glucodextranase_like"/>
    <property type="match status" value="1"/>
</dbReference>
<feature type="signal peptide" evidence="1">
    <location>
        <begin position="1"/>
        <end position="22"/>
    </location>
</feature>
<dbReference type="SUPFAM" id="SSF48208">
    <property type="entry name" value="Six-hairpin glycosidases"/>
    <property type="match status" value="1"/>
</dbReference>
<keyword evidence="6" id="KW-1185">Reference proteome</keyword>
<dbReference type="InterPro" id="IPR015220">
    <property type="entry name" value="Glucodextranase_N"/>
</dbReference>
<evidence type="ECO:0000256" key="1">
    <source>
        <dbReference type="SAM" id="SignalP"/>
    </source>
</evidence>
<dbReference type="PANTHER" id="PTHR31616:SF0">
    <property type="entry name" value="GLUCAN 1,4-ALPHA-GLUCOSIDASE"/>
    <property type="match status" value="1"/>
</dbReference>
<comment type="caution">
    <text evidence="5">The sequence shown here is derived from an EMBL/GenBank/DDBJ whole genome shotgun (WGS) entry which is preliminary data.</text>
</comment>
<reference evidence="5 6" key="1">
    <citation type="submission" date="2024-09" db="EMBL/GenBank/DDBJ databases">
        <authorList>
            <person name="Sun Q."/>
            <person name="Mori K."/>
        </authorList>
    </citation>
    <scope>NUCLEOTIDE SEQUENCE [LARGE SCALE GENOMIC DNA]</scope>
    <source>
        <strain evidence="5 6">TBRC 1432</strain>
    </source>
</reference>
<evidence type="ECO:0000313" key="6">
    <source>
        <dbReference type="Proteomes" id="UP001589810"/>
    </source>
</evidence>
<dbReference type="RefSeq" id="WP_379794147.1">
    <property type="nucleotide sequence ID" value="NZ_JBHLUD010000006.1"/>
</dbReference>